<keyword evidence="3" id="KW-1185">Reference proteome</keyword>
<comment type="caution">
    <text evidence="2">The sequence shown here is derived from an EMBL/GenBank/DDBJ whole genome shotgun (WGS) entry which is preliminary data.</text>
</comment>
<evidence type="ECO:0000313" key="2">
    <source>
        <dbReference type="EMBL" id="GAA3605931.1"/>
    </source>
</evidence>
<dbReference type="Proteomes" id="UP001500630">
    <property type="component" value="Unassembled WGS sequence"/>
</dbReference>
<protein>
    <submittedName>
        <fullName evidence="2">Uncharacterized protein</fullName>
    </submittedName>
</protein>
<dbReference type="EMBL" id="BAABDQ010000041">
    <property type="protein sequence ID" value="GAA3605931.1"/>
    <property type="molecule type" value="Genomic_DNA"/>
</dbReference>
<proteinExistence type="predicted"/>
<feature type="compositionally biased region" description="Basic and acidic residues" evidence="1">
    <location>
        <begin position="49"/>
        <end position="64"/>
    </location>
</feature>
<dbReference type="RefSeq" id="WP_345574533.1">
    <property type="nucleotide sequence ID" value="NZ_BAABDQ010000041.1"/>
</dbReference>
<evidence type="ECO:0000256" key="1">
    <source>
        <dbReference type="SAM" id="MobiDB-lite"/>
    </source>
</evidence>
<reference evidence="3" key="1">
    <citation type="journal article" date="2019" name="Int. J. Syst. Evol. Microbiol.">
        <title>The Global Catalogue of Microorganisms (GCM) 10K type strain sequencing project: providing services to taxonomists for standard genome sequencing and annotation.</title>
        <authorList>
            <consortium name="The Broad Institute Genomics Platform"/>
            <consortium name="The Broad Institute Genome Sequencing Center for Infectious Disease"/>
            <person name="Wu L."/>
            <person name="Ma J."/>
        </authorList>
    </citation>
    <scope>NUCLEOTIDE SEQUENCE [LARGE SCALE GENOMIC DNA]</scope>
    <source>
        <strain evidence="3">JCM 17326</strain>
    </source>
</reference>
<feature type="region of interest" description="Disordered" evidence="1">
    <location>
        <begin position="1"/>
        <end position="71"/>
    </location>
</feature>
<gene>
    <name evidence="2" type="ORF">GCM10022419_108440</name>
</gene>
<name>A0ABP6ZH00_9ACTN</name>
<evidence type="ECO:0000313" key="3">
    <source>
        <dbReference type="Proteomes" id="UP001500630"/>
    </source>
</evidence>
<organism evidence="2 3">
    <name type="scientific">Nonomuraea rosea</name>
    <dbReference type="NCBI Taxonomy" id="638574"/>
    <lineage>
        <taxon>Bacteria</taxon>
        <taxon>Bacillati</taxon>
        <taxon>Actinomycetota</taxon>
        <taxon>Actinomycetes</taxon>
        <taxon>Streptosporangiales</taxon>
        <taxon>Streptosporangiaceae</taxon>
        <taxon>Nonomuraea</taxon>
    </lineage>
</organism>
<accession>A0ABP6ZH00</accession>
<sequence>MKHTGTSDNRYTVPPLRDNEAQDPPVKGVLGTEKPKIIPGNWAAPKGTDPNRVEPGDPLTKDKSGNQPKNRNVFSRSFKVVLKSFYDRNRVLPDDKFWVWIVN</sequence>
<feature type="compositionally biased region" description="Polar residues" evidence="1">
    <location>
        <begin position="1"/>
        <end position="10"/>
    </location>
</feature>